<keyword evidence="3" id="KW-1185">Reference proteome</keyword>
<sequence length="130" mass="14689">MGFSRGESKEGWRGQLTMNLILIRAFVDGRNITLPVISRTFMAHRRVGSLLQAQPALVHFHSRYSILLHHSRGYSKPQGAKQEDKRDRGPGQSLTHCLTPLYDQLGQSTPTSPHRHEVVPRFRGGRHLAS</sequence>
<accession>A0A5E4NBX9</accession>
<organism evidence="2 3">
    <name type="scientific">Cinara cedri</name>
    <dbReference type="NCBI Taxonomy" id="506608"/>
    <lineage>
        <taxon>Eukaryota</taxon>
        <taxon>Metazoa</taxon>
        <taxon>Ecdysozoa</taxon>
        <taxon>Arthropoda</taxon>
        <taxon>Hexapoda</taxon>
        <taxon>Insecta</taxon>
        <taxon>Pterygota</taxon>
        <taxon>Neoptera</taxon>
        <taxon>Paraneoptera</taxon>
        <taxon>Hemiptera</taxon>
        <taxon>Sternorrhyncha</taxon>
        <taxon>Aphidomorpha</taxon>
        <taxon>Aphidoidea</taxon>
        <taxon>Aphididae</taxon>
        <taxon>Lachninae</taxon>
        <taxon>Cinara</taxon>
    </lineage>
</organism>
<name>A0A5E4NBX9_9HEMI</name>
<protein>
    <submittedName>
        <fullName evidence="2">Uncharacterized protein</fullName>
    </submittedName>
</protein>
<evidence type="ECO:0000313" key="2">
    <source>
        <dbReference type="EMBL" id="VVC39956.1"/>
    </source>
</evidence>
<proteinExistence type="predicted"/>
<dbReference type="Proteomes" id="UP000325440">
    <property type="component" value="Unassembled WGS sequence"/>
</dbReference>
<reference evidence="2 3" key="1">
    <citation type="submission" date="2019-08" db="EMBL/GenBank/DDBJ databases">
        <authorList>
            <person name="Alioto T."/>
            <person name="Alioto T."/>
            <person name="Gomez Garrido J."/>
        </authorList>
    </citation>
    <scope>NUCLEOTIDE SEQUENCE [LARGE SCALE GENOMIC DNA]</scope>
</reference>
<dbReference type="EMBL" id="CABPRJ010001899">
    <property type="protein sequence ID" value="VVC39956.1"/>
    <property type="molecule type" value="Genomic_DNA"/>
</dbReference>
<evidence type="ECO:0000313" key="3">
    <source>
        <dbReference type="Proteomes" id="UP000325440"/>
    </source>
</evidence>
<feature type="region of interest" description="Disordered" evidence="1">
    <location>
        <begin position="71"/>
        <end position="130"/>
    </location>
</feature>
<gene>
    <name evidence="2" type="ORF">CINCED_3A002520</name>
</gene>
<evidence type="ECO:0000256" key="1">
    <source>
        <dbReference type="SAM" id="MobiDB-lite"/>
    </source>
</evidence>
<dbReference type="AlphaFoldDB" id="A0A5E4NBX9"/>